<comment type="caution">
    <text evidence="7">The sequence shown here is derived from an EMBL/GenBank/DDBJ whole genome shotgun (WGS) entry which is preliminary data.</text>
</comment>
<dbReference type="EMBL" id="JARKIE010000065">
    <property type="protein sequence ID" value="KAJ7690390.1"/>
    <property type="molecule type" value="Genomic_DNA"/>
</dbReference>
<evidence type="ECO:0000256" key="1">
    <source>
        <dbReference type="ARBA" id="ARBA00004141"/>
    </source>
</evidence>
<name>A0AAD7DGF8_MYCRO</name>
<feature type="transmembrane region" description="Helical" evidence="6">
    <location>
        <begin position="205"/>
        <end position="225"/>
    </location>
</feature>
<feature type="transmembrane region" description="Helical" evidence="6">
    <location>
        <begin position="119"/>
        <end position="142"/>
    </location>
</feature>
<feature type="transmembrane region" description="Helical" evidence="6">
    <location>
        <begin position="148"/>
        <end position="166"/>
    </location>
</feature>
<dbReference type="Gene3D" id="1.20.1250.20">
    <property type="entry name" value="MFS general substrate transporter like domains"/>
    <property type="match status" value="1"/>
</dbReference>
<evidence type="ECO:0000256" key="4">
    <source>
        <dbReference type="ARBA" id="ARBA00023136"/>
    </source>
</evidence>
<feature type="region of interest" description="Disordered" evidence="5">
    <location>
        <begin position="235"/>
        <end position="261"/>
    </location>
</feature>
<keyword evidence="2 6" id="KW-0812">Transmembrane</keyword>
<keyword evidence="8" id="KW-1185">Reference proteome</keyword>
<accession>A0AAD7DGF8</accession>
<comment type="subcellular location">
    <subcellularLocation>
        <location evidence="1">Membrane</location>
        <topology evidence="1">Multi-pass membrane protein</topology>
    </subcellularLocation>
</comment>
<reference evidence="7" key="1">
    <citation type="submission" date="2023-03" db="EMBL/GenBank/DDBJ databases">
        <title>Massive genome expansion in bonnet fungi (Mycena s.s.) driven by repeated elements and novel gene families across ecological guilds.</title>
        <authorList>
            <consortium name="Lawrence Berkeley National Laboratory"/>
            <person name="Harder C.B."/>
            <person name="Miyauchi S."/>
            <person name="Viragh M."/>
            <person name="Kuo A."/>
            <person name="Thoen E."/>
            <person name="Andreopoulos B."/>
            <person name="Lu D."/>
            <person name="Skrede I."/>
            <person name="Drula E."/>
            <person name="Henrissat B."/>
            <person name="Morin E."/>
            <person name="Kohler A."/>
            <person name="Barry K."/>
            <person name="LaButti K."/>
            <person name="Morin E."/>
            <person name="Salamov A."/>
            <person name="Lipzen A."/>
            <person name="Mereny Z."/>
            <person name="Hegedus B."/>
            <person name="Baldrian P."/>
            <person name="Stursova M."/>
            <person name="Weitz H."/>
            <person name="Taylor A."/>
            <person name="Grigoriev I.V."/>
            <person name="Nagy L.G."/>
            <person name="Martin F."/>
            <person name="Kauserud H."/>
        </authorList>
    </citation>
    <scope>NUCLEOTIDE SEQUENCE</scope>
    <source>
        <strain evidence="7">CBHHK067</strain>
    </source>
</reference>
<evidence type="ECO:0000256" key="2">
    <source>
        <dbReference type="ARBA" id="ARBA00022692"/>
    </source>
</evidence>
<dbReference type="AlphaFoldDB" id="A0AAD7DGF8"/>
<keyword evidence="3 6" id="KW-1133">Transmembrane helix</keyword>
<feature type="compositionally biased region" description="Basic residues" evidence="5">
    <location>
        <begin position="243"/>
        <end position="261"/>
    </location>
</feature>
<feature type="compositionally biased region" description="Basic residues" evidence="5">
    <location>
        <begin position="310"/>
        <end position="319"/>
    </location>
</feature>
<dbReference type="InterPro" id="IPR036259">
    <property type="entry name" value="MFS_trans_sf"/>
</dbReference>
<evidence type="ECO:0000313" key="7">
    <source>
        <dbReference type="EMBL" id="KAJ7690390.1"/>
    </source>
</evidence>
<organism evidence="7 8">
    <name type="scientific">Mycena rosella</name>
    <name type="common">Pink bonnet</name>
    <name type="synonym">Agaricus rosellus</name>
    <dbReference type="NCBI Taxonomy" id="1033263"/>
    <lineage>
        <taxon>Eukaryota</taxon>
        <taxon>Fungi</taxon>
        <taxon>Dikarya</taxon>
        <taxon>Basidiomycota</taxon>
        <taxon>Agaricomycotina</taxon>
        <taxon>Agaricomycetes</taxon>
        <taxon>Agaricomycetidae</taxon>
        <taxon>Agaricales</taxon>
        <taxon>Marasmiineae</taxon>
        <taxon>Mycenaceae</taxon>
        <taxon>Mycena</taxon>
    </lineage>
</organism>
<evidence type="ECO:0008006" key="9">
    <source>
        <dbReference type="Google" id="ProtNLM"/>
    </source>
</evidence>
<evidence type="ECO:0000256" key="5">
    <source>
        <dbReference type="SAM" id="MobiDB-lite"/>
    </source>
</evidence>
<feature type="region of interest" description="Disordered" evidence="5">
    <location>
        <begin position="175"/>
        <end position="199"/>
    </location>
</feature>
<evidence type="ECO:0000313" key="8">
    <source>
        <dbReference type="Proteomes" id="UP001221757"/>
    </source>
</evidence>
<gene>
    <name evidence="7" type="ORF">B0H17DRAFT_1201735</name>
</gene>
<dbReference type="Proteomes" id="UP001221757">
    <property type="component" value="Unassembled WGS sequence"/>
</dbReference>
<sequence length="456" mass="51206">MPAPENADAVEVPQTAADLLGYHERNAGRLVVDPAEAQRAFGKAVAARLKLSADGRYVLWPQPTSDPEDPQNWSDARKNLQLLIITLASIVPDFVGSIGITGLYTVTDMYPFHLQARKLNLWTMGFIVSPFLSPFFLGFMVAHVDYKWAYVVGALYSLGVLLMIVVRRGDLRPPSLPPLRQTPSVPAQKRSSASRRAPRAPAPRVDRVLSFFLTFLYFLLTLLAFCAPPAPRAYRHASDASHHTPRAQGHPRMRARRARTARRVLPSGADLCSRRRARRSCAALHYVGEDARPALSLPSHAAPAGAAAKTHPKCGRRPPHALGLHPALRSRSAPHPWRRAYRVRDLALPSHPALSRRRIRIRIRIRPRARLRRRHAFRVLRARTLKHRQTVCILAYVLPNSGRLVFRLRRAHDKNHTIVVFESDAVADWIVASWANLNGRRGEFEIVTARSMRPNA</sequence>
<dbReference type="PANTHER" id="PTHR23502:SF22">
    <property type="entry name" value="MAJOR FACILITATOR SUPERFAMILY (MFS) PROFILE DOMAIN-CONTAINING PROTEIN"/>
    <property type="match status" value="1"/>
</dbReference>
<evidence type="ECO:0000256" key="3">
    <source>
        <dbReference type="ARBA" id="ARBA00022989"/>
    </source>
</evidence>
<dbReference type="PANTHER" id="PTHR23502">
    <property type="entry name" value="MAJOR FACILITATOR SUPERFAMILY"/>
    <property type="match status" value="1"/>
</dbReference>
<dbReference type="SUPFAM" id="SSF103473">
    <property type="entry name" value="MFS general substrate transporter"/>
    <property type="match status" value="1"/>
</dbReference>
<feature type="region of interest" description="Disordered" evidence="5">
    <location>
        <begin position="302"/>
        <end position="329"/>
    </location>
</feature>
<protein>
    <recommendedName>
        <fullName evidence="9">MFS transporter</fullName>
    </recommendedName>
</protein>
<feature type="transmembrane region" description="Helical" evidence="6">
    <location>
        <begin position="82"/>
        <end position="107"/>
    </location>
</feature>
<evidence type="ECO:0000256" key="6">
    <source>
        <dbReference type="SAM" id="Phobius"/>
    </source>
</evidence>
<proteinExistence type="predicted"/>
<dbReference type="GO" id="GO:0022857">
    <property type="term" value="F:transmembrane transporter activity"/>
    <property type="evidence" value="ECO:0007669"/>
    <property type="project" value="TreeGrafter"/>
</dbReference>
<keyword evidence="4 6" id="KW-0472">Membrane</keyword>
<dbReference type="GO" id="GO:0005886">
    <property type="term" value="C:plasma membrane"/>
    <property type="evidence" value="ECO:0007669"/>
    <property type="project" value="TreeGrafter"/>
</dbReference>